<evidence type="ECO:0000256" key="6">
    <source>
        <dbReference type="ARBA" id="ARBA00022787"/>
    </source>
</evidence>
<dbReference type="InterPro" id="IPR037930">
    <property type="entry name" value="Tom40"/>
</dbReference>
<keyword evidence="11" id="KW-0675">Receptor</keyword>
<evidence type="ECO:0000256" key="4">
    <source>
        <dbReference type="ARBA" id="ARBA00022452"/>
    </source>
</evidence>
<evidence type="ECO:0000256" key="7">
    <source>
        <dbReference type="ARBA" id="ARBA00022927"/>
    </source>
</evidence>
<comment type="subcellular location">
    <subcellularLocation>
        <location evidence="1">Mitochondrion outer membrane</location>
        <topology evidence="1">Multi-pass membrane protein</topology>
    </subcellularLocation>
</comment>
<evidence type="ECO:0000256" key="1">
    <source>
        <dbReference type="ARBA" id="ARBA00004374"/>
    </source>
</evidence>
<reference evidence="11" key="1">
    <citation type="submission" date="2025-08" db="UniProtKB">
        <authorList>
            <consortium name="RefSeq"/>
        </authorList>
    </citation>
    <scope>IDENTIFICATION</scope>
</reference>
<dbReference type="OrthoDB" id="19656at2759"/>
<dbReference type="InterPro" id="IPR027246">
    <property type="entry name" value="Porin_Euk/Tom40"/>
</dbReference>
<keyword evidence="6" id="KW-1000">Mitochondrion outer membrane</keyword>
<evidence type="ECO:0000256" key="5">
    <source>
        <dbReference type="ARBA" id="ARBA00022692"/>
    </source>
</evidence>
<keyword evidence="10" id="KW-1185">Reference proteome</keyword>
<dbReference type="PANTHER" id="PTHR10802">
    <property type="entry name" value="MITOCHONDRIAL IMPORT RECEPTOR SUBUNIT TOM40"/>
    <property type="match status" value="1"/>
</dbReference>
<accession>A0A6P6RRI0</accession>
<dbReference type="GeneID" id="34618668"/>
<name>A0A6P6RRI0_9EIME</name>
<protein>
    <submittedName>
        <fullName evidence="11">Mitochondrial import receptor subunit TOM40-1</fullName>
    </submittedName>
</protein>
<evidence type="ECO:0000256" key="9">
    <source>
        <dbReference type="ARBA" id="ARBA00023136"/>
    </source>
</evidence>
<keyword evidence="7" id="KW-0653">Protein transport</keyword>
<sequence>MPFFSFLRCGGHSSDGRPRRHGGSAADLLPNSVSSAVAVGRTDSSSVAHCAEKGSGFFSVPSFGFFGGASEAAVPPSDEASTRTDQLEKARTDAFKRENEQPTDTPKKQELTQPISFEHFSREWMNISGQDTFDGFRLEGAKQVNKYLQTCHSFCLGTQLRESGYSYQFGPTVAISAPPDPNAGENAQPPPHFFAMAKLGTDGSLQGRVIKTICPSADVKFNFNSSLKDEQRNFYELSLDNTGRDWASSLKLAWQSCWILDGMFSQVLTPRLQAGCEITYSANGASMLAVGSRYNIDKQSVVSCQLSQQPDFKSPTGLTKLTHSCKVQYSRKVTDRLSMATEYEYSHPDTESALRMGWEYLFRQARVQGLIDSCGRISVFAQDYNGFGVSGLIDYWRGTYKFGFLMHVVPPPEASQSQAN</sequence>
<proteinExistence type="inferred from homology"/>
<dbReference type="GO" id="GO:0008320">
    <property type="term" value="F:protein transmembrane transporter activity"/>
    <property type="evidence" value="ECO:0007669"/>
    <property type="project" value="InterPro"/>
</dbReference>
<organism evidence="10 11">
    <name type="scientific">Cyclospora cayetanensis</name>
    <dbReference type="NCBI Taxonomy" id="88456"/>
    <lineage>
        <taxon>Eukaryota</taxon>
        <taxon>Sar</taxon>
        <taxon>Alveolata</taxon>
        <taxon>Apicomplexa</taxon>
        <taxon>Conoidasida</taxon>
        <taxon>Coccidia</taxon>
        <taxon>Eucoccidiorida</taxon>
        <taxon>Eimeriorina</taxon>
        <taxon>Eimeriidae</taxon>
        <taxon>Cyclospora</taxon>
    </lineage>
</organism>
<keyword evidence="8" id="KW-0496">Mitochondrion</keyword>
<dbReference type="Pfam" id="PF01459">
    <property type="entry name" value="Porin_3"/>
    <property type="match status" value="1"/>
</dbReference>
<keyword evidence="4" id="KW-1134">Transmembrane beta strand</keyword>
<dbReference type="GO" id="GO:0005741">
    <property type="term" value="C:mitochondrial outer membrane"/>
    <property type="evidence" value="ECO:0007669"/>
    <property type="project" value="UniProtKB-SubCell"/>
</dbReference>
<gene>
    <name evidence="11" type="primary">LOC34618668</name>
</gene>
<evidence type="ECO:0000313" key="10">
    <source>
        <dbReference type="Proteomes" id="UP000515125"/>
    </source>
</evidence>
<comment type="similarity">
    <text evidence="2">Belongs to the Tom40 family.</text>
</comment>
<evidence type="ECO:0000313" key="11">
    <source>
        <dbReference type="RefSeq" id="XP_026189710.1"/>
    </source>
</evidence>
<dbReference type="AlphaFoldDB" id="A0A6P6RRI0"/>
<keyword evidence="5" id="KW-0812">Transmembrane</keyword>
<dbReference type="Gene3D" id="2.40.160.10">
    <property type="entry name" value="Porin"/>
    <property type="match status" value="1"/>
</dbReference>
<evidence type="ECO:0000256" key="3">
    <source>
        <dbReference type="ARBA" id="ARBA00022448"/>
    </source>
</evidence>
<evidence type="ECO:0000256" key="8">
    <source>
        <dbReference type="ARBA" id="ARBA00023128"/>
    </source>
</evidence>
<keyword evidence="9" id="KW-0472">Membrane</keyword>
<dbReference type="InterPro" id="IPR023614">
    <property type="entry name" value="Porin_dom_sf"/>
</dbReference>
<dbReference type="RefSeq" id="XP_026189710.1">
    <property type="nucleotide sequence ID" value="XM_026333925.1"/>
</dbReference>
<dbReference type="Proteomes" id="UP000515125">
    <property type="component" value="Unplaced"/>
</dbReference>
<dbReference type="GO" id="GO:0030150">
    <property type="term" value="P:protein import into mitochondrial matrix"/>
    <property type="evidence" value="ECO:0007669"/>
    <property type="project" value="InterPro"/>
</dbReference>
<keyword evidence="3" id="KW-0813">Transport</keyword>
<dbReference type="CDD" id="cd07305">
    <property type="entry name" value="Porin3_Tom40"/>
    <property type="match status" value="1"/>
</dbReference>
<evidence type="ECO:0000256" key="2">
    <source>
        <dbReference type="ARBA" id="ARBA00010510"/>
    </source>
</evidence>